<dbReference type="AlphaFoldDB" id="A0A1H1NWS7"/>
<dbReference type="RefSeq" id="WP_090272340.1">
    <property type="nucleotide sequence ID" value="NZ_LT629748.1"/>
</dbReference>
<proteinExistence type="predicted"/>
<dbReference type="EMBL" id="LT629748">
    <property type="protein sequence ID" value="SDS03426.1"/>
    <property type="molecule type" value="Genomic_DNA"/>
</dbReference>
<keyword evidence="2" id="KW-1185">Reference proteome</keyword>
<reference evidence="2" key="1">
    <citation type="submission" date="2016-10" db="EMBL/GenBank/DDBJ databases">
        <authorList>
            <person name="Varghese N."/>
            <person name="Submissions S."/>
        </authorList>
    </citation>
    <scope>NUCLEOTIDE SEQUENCE [LARGE SCALE GENOMIC DNA]</scope>
    <source>
        <strain evidence="2">2SM5</strain>
    </source>
</reference>
<protein>
    <submittedName>
        <fullName evidence="1">Phage protein, HK97 gp10 family</fullName>
    </submittedName>
</protein>
<dbReference type="Proteomes" id="UP000243426">
    <property type="component" value="Chromosome I"/>
</dbReference>
<dbReference type="STRING" id="797277.SAMN05216198_1032"/>
<dbReference type="NCBIfam" id="TIGR01725">
    <property type="entry name" value="phge_HK97_gp10"/>
    <property type="match status" value="1"/>
</dbReference>
<name>A0A1H1NWS7_9GAMM</name>
<accession>A0A1H1NWS7</accession>
<dbReference type="InterPro" id="IPR010064">
    <property type="entry name" value="HK97-gp10_tail"/>
</dbReference>
<evidence type="ECO:0000313" key="2">
    <source>
        <dbReference type="Proteomes" id="UP000243426"/>
    </source>
</evidence>
<sequence length="163" mass="17864">MADGIQFSLTGVDELIATLNAVTYDTKRKGGRFALRKAAQAIRDAAKRNAEGLDDPSTGRQIAANIKERWNGRHFKRTGDPAFRVGVQHGAVIREKGNPDPGVNGPTPHWRLLELGTEKMRAQPFMRPALENNIGLATDTFVREFEKSLDRAIKRAAKTGGSA</sequence>
<dbReference type="OrthoDB" id="5736381at2"/>
<evidence type="ECO:0000313" key="1">
    <source>
        <dbReference type="EMBL" id="SDS03426.1"/>
    </source>
</evidence>
<organism evidence="1 2">
    <name type="scientific">Halopseudomonas litoralis</name>
    <dbReference type="NCBI Taxonomy" id="797277"/>
    <lineage>
        <taxon>Bacteria</taxon>
        <taxon>Pseudomonadati</taxon>
        <taxon>Pseudomonadota</taxon>
        <taxon>Gammaproteobacteria</taxon>
        <taxon>Pseudomonadales</taxon>
        <taxon>Pseudomonadaceae</taxon>
        <taxon>Halopseudomonas</taxon>
    </lineage>
</organism>
<gene>
    <name evidence="1" type="ORF">SAMN05216198_1032</name>
</gene>
<dbReference type="Pfam" id="PF04883">
    <property type="entry name" value="HK97-gp10_like"/>
    <property type="match status" value="1"/>
</dbReference>